<dbReference type="PANTHER" id="PTHR43404">
    <property type="entry name" value="LIPOPOLYSACCHARIDE CHOLINEPHOSPHOTRANSFERASE LICD"/>
    <property type="match status" value="1"/>
</dbReference>
<gene>
    <name evidence="2" type="ORF">ASKIR_1907</name>
    <name evidence="3" type="ORF">CP959_09360</name>
</gene>
<evidence type="ECO:0000259" key="1">
    <source>
        <dbReference type="Pfam" id="PF04991"/>
    </source>
</evidence>
<dbReference type="PANTHER" id="PTHR43404:SF1">
    <property type="entry name" value="MNN4P"/>
    <property type="match status" value="1"/>
</dbReference>
<dbReference type="InterPro" id="IPR007074">
    <property type="entry name" value="LicD/FKTN/FKRP_NTP_transf"/>
</dbReference>
<dbReference type="Pfam" id="PF04991">
    <property type="entry name" value="LicD"/>
    <property type="match status" value="1"/>
</dbReference>
<dbReference type="GeneID" id="61751648"/>
<organism evidence="2 4">
    <name type="scientific">Aliarcobacter skirrowii CCUG 10374</name>
    <dbReference type="NCBI Taxonomy" id="1032239"/>
    <lineage>
        <taxon>Bacteria</taxon>
        <taxon>Pseudomonadati</taxon>
        <taxon>Campylobacterota</taxon>
        <taxon>Epsilonproteobacteria</taxon>
        <taxon>Campylobacterales</taxon>
        <taxon>Arcobacteraceae</taxon>
        <taxon>Aliarcobacter</taxon>
    </lineage>
</organism>
<name>A0AAD0SN78_9BACT</name>
<dbReference type="Proteomes" id="UP000262029">
    <property type="component" value="Chromosome"/>
</dbReference>
<evidence type="ECO:0000313" key="3">
    <source>
        <dbReference type="EMBL" id="RXI25153.1"/>
    </source>
</evidence>
<proteinExistence type="predicted"/>
<dbReference type="EMBL" id="CP032099">
    <property type="protein sequence ID" value="AXX85674.1"/>
    <property type="molecule type" value="Genomic_DNA"/>
</dbReference>
<dbReference type="InterPro" id="IPR052942">
    <property type="entry name" value="LPS_cholinephosphotransferase"/>
</dbReference>
<dbReference type="Proteomes" id="UP000290580">
    <property type="component" value="Unassembled WGS sequence"/>
</dbReference>
<dbReference type="EMBL" id="NXIC01000007">
    <property type="protein sequence ID" value="RXI25153.1"/>
    <property type="molecule type" value="Genomic_DNA"/>
</dbReference>
<evidence type="ECO:0000313" key="4">
    <source>
        <dbReference type="Proteomes" id="UP000262029"/>
    </source>
</evidence>
<dbReference type="AlphaFoldDB" id="A0AAD0SN78"/>
<dbReference type="RefSeq" id="WP_066350424.1">
    <property type="nucleotide sequence ID" value="NZ_CP032099.1"/>
</dbReference>
<evidence type="ECO:0000313" key="2">
    <source>
        <dbReference type="EMBL" id="AXX85674.1"/>
    </source>
</evidence>
<feature type="domain" description="LicD/FKTN/FKRP nucleotidyltransferase" evidence="1">
    <location>
        <begin position="121"/>
        <end position="206"/>
    </location>
</feature>
<reference evidence="3 5" key="1">
    <citation type="submission" date="2017-09" db="EMBL/GenBank/DDBJ databases">
        <title>Genomics of the genus Arcobacter.</title>
        <authorList>
            <person name="Perez-Cataluna A."/>
            <person name="Figueras M.J."/>
            <person name="Salas-Masso N."/>
        </authorList>
    </citation>
    <scope>NUCLEOTIDE SEQUENCE [LARGE SCALE GENOMIC DNA]</scope>
    <source>
        <strain evidence="3 5">LMG 6621</strain>
    </source>
</reference>
<sequence>MKNIVLFGSGNGAKEYLLKNKDDNILALFDNDIKKHGTSFEGIKIYSPSKINSFNFDEIVIVSQWAKDIYEQLINELKLDKEKIIIPAKKDIKEANRPFEDKQTIELGRNIIKEFSKLAMQDNIVLYLDFGTLLGIVRDKDIIEWDDDIDFSVSNISKDVLDDWVQNSLKNLKFPYKMLIENKEFCYMIKFENSLRSFETTINLRVTKEDYSIHLPSKGMWYASKIHFEKYDIVNYQGQDVFVPYDYENYLTFLYGNWRIPKKDITMADYANLGKVEINKFI</sequence>
<accession>A0AAD0SN78</accession>
<dbReference type="Gene3D" id="3.40.50.720">
    <property type="entry name" value="NAD(P)-binding Rossmann-like Domain"/>
    <property type="match status" value="1"/>
</dbReference>
<reference evidence="2 4" key="2">
    <citation type="submission" date="2018-08" db="EMBL/GenBank/DDBJ databases">
        <title>Complete genome of the Arcobacter skirrowii type strain LMG 6621.</title>
        <authorList>
            <person name="Miller W.G."/>
            <person name="Yee E."/>
            <person name="Bono J.L."/>
        </authorList>
    </citation>
    <scope>NUCLEOTIDE SEQUENCE [LARGE SCALE GENOMIC DNA]</scope>
    <source>
        <strain evidence="2 4">CCUG 10374</strain>
    </source>
</reference>
<evidence type="ECO:0000313" key="5">
    <source>
        <dbReference type="Proteomes" id="UP000290580"/>
    </source>
</evidence>
<keyword evidence="5" id="KW-1185">Reference proteome</keyword>
<protein>
    <submittedName>
        <fullName evidence="2">Polysaccharide biosynthesis protein</fullName>
    </submittedName>
</protein>
<dbReference type="GO" id="GO:0009100">
    <property type="term" value="P:glycoprotein metabolic process"/>
    <property type="evidence" value="ECO:0007669"/>
    <property type="project" value="UniProtKB-ARBA"/>
</dbReference>